<gene>
    <name evidence="1" type="ORF">ACFOZ7_05685</name>
</gene>
<dbReference type="GeneID" id="71854732"/>
<dbReference type="NCBIfam" id="NF041731">
    <property type="entry name" value="transpos_ISH6"/>
    <property type="match status" value="1"/>
</dbReference>
<proteinExistence type="predicted"/>
<organism evidence="1 2">
    <name type="scientific">Natribaculum luteum</name>
    <dbReference type="NCBI Taxonomy" id="1586232"/>
    <lineage>
        <taxon>Archaea</taxon>
        <taxon>Methanobacteriati</taxon>
        <taxon>Methanobacteriota</taxon>
        <taxon>Stenosarchaea group</taxon>
        <taxon>Halobacteria</taxon>
        <taxon>Halobacteriales</taxon>
        <taxon>Natrialbaceae</taxon>
        <taxon>Natribaculum</taxon>
    </lineage>
</organism>
<reference evidence="1 2" key="1">
    <citation type="journal article" date="2014" name="Int. J. Syst. Evol. Microbiol.">
        <title>Complete genome sequence of Corynebacterium casei LMG S-19264T (=DSM 44701T), isolated from a smear-ripened cheese.</title>
        <authorList>
            <consortium name="US DOE Joint Genome Institute (JGI-PGF)"/>
            <person name="Walter F."/>
            <person name="Albersmeier A."/>
            <person name="Kalinowski J."/>
            <person name="Ruckert C."/>
        </authorList>
    </citation>
    <scope>NUCLEOTIDE SEQUENCE [LARGE SCALE GENOMIC DNA]</scope>
    <source>
        <strain evidence="1 2">IBRC-M 10912</strain>
    </source>
</reference>
<dbReference type="Proteomes" id="UP001595821">
    <property type="component" value="Unassembled WGS sequence"/>
</dbReference>
<dbReference type="RefSeq" id="WP_246966948.1">
    <property type="nucleotide sequence ID" value="NZ_CP095397.1"/>
</dbReference>
<name>A0ABD5NWP6_9EURY</name>
<protein>
    <submittedName>
        <fullName evidence="1">ISH6 family transposase</fullName>
    </submittedName>
</protein>
<dbReference type="EMBL" id="JBHSDJ010000013">
    <property type="protein sequence ID" value="MFC4246488.1"/>
    <property type="molecule type" value="Genomic_DNA"/>
</dbReference>
<comment type="caution">
    <text evidence="1">The sequence shown here is derived from an EMBL/GenBank/DDBJ whole genome shotgun (WGS) entry which is preliminary data.</text>
</comment>
<accession>A0ABD5NWP6</accession>
<sequence length="446" mass="50089">MHATIDAQVTVSIDLDKTLPLATLAESFTELHLEATILEELVKSLDERLVEAYCGEKHARGNGDRRFQRAGTSTRTAVTTAGEHEFTLHHVKDTAATGDNPTYFRPLEDLIKFDGQRIYQEDISLQSTELATSLSFRDAVAHGDGFTPMPSRTTINRRVREYGSKLGDFVRDRLPGTNADTVVPDGTKCHSQDDHCTYHDVNVTLGQITEDNAETTLLDVNVNEPWDDTAEDLEENEAITDDATVVSDAEESLVDAFETSYRSHQLDLVHVGRTLGYKLWKDGTFSLETRKAIASDVTNDLFHLKNSVALHAPRNERLAIRERIAQTLENLTKEAWRLEQQDSPKAAAYLRKWAEATVTFAELALEGQEVLWTSNVVERAMGEISKRCKNQWMRWTESGLESLLWLNLVRYAESEQFAAFADELLERSAKTAITLEVSVDATRGEL</sequence>
<evidence type="ECO:0000313" key="1">
    <source>
        <dbReference type="EMBL" id="MFC4246488.1"/>
    </source>
</evidence>
<evidence type="ECO:0000313" key="2">
    <source>
        <dbReference type="Proteomes" id="UP001595821"/>
    </source>
</evidence>
<dbReference type="AlphaFoldDB" id="A0ABD5NWP6"/>